<dbReference type="AlphaFoldDB" id="A0A8H7NW08"/>
<protein>
    <submittedName>
        <fullName evidence="2">Uncharacterized protein</fullName>
    </submittedName>
</protein>
<reference evidence="2" key="1">
    <citation type="submission" date="2020-11" db="EMBL/GenBank/DDBJ databases">
        <authorList>
            <person name="Koelle M."/>
            <person name="Horta M.A.C."/>
            <person name="Nowrousian M."/>
            <person name="Ohm R.A."/>
            <person name="Benz P."/>
            <person name="Pilgard A."/>
        </authorList>
    </citation>
    <scope>NUCLEOTIDE SEQUENCE</scope>
    <source>
        <strain evidence="2">FPRL280</strain>
    </source>
</reference>
<sequence length="225" mass="24042">MSEVQRQVEATTAQGFVPAPHQIVQVCVALAFVVHYYLTAANRGQKCRAKGRSKKAQKQDTRKPTAASQVEVVPQVVAPPNIPAPQEEVPDVGTSIAVAASQGADVTSTPAASVGEDSTEGFDEESEQMLDTPWHYPIDADDIIWDQIAGLPRASSPHDSAGDVGGSEATLGDHPEVMDFVEDNLNLSPEASEPPFTEGGPHELLPHPADEDLFDQWIVSDALQD</sequence>
<dbReference type="Proteomes" id="UP000639403">
    <property type="component" value="Unassembled WGS sequence"/>
</dbReference>
<dbReference type="EMBL" id="JADOXO010000331">
    <property type="protein sequence ID" value="KAF9806390.1"/>
    <property type="molecule type" value="Genomic_DNA"/>
</dbReference>
<comment type="caution">
    <text evidence="2">The sequence shown here is derived from an EMBL/GenBank/DDBJ whole genome shotgun (WGS) entry which is preliminary data.</text>
</comment>
<evidence type="ECO:0000313" key="2">
    <source>
        <dbReference type="EMBL" id="KAF9806390.1"/>
    </source>
</evidence>
<organism evidence="2 3">
    <name type="scientific">Rhodonia placenta</name>
    <dbReference type="NCBI Taxonomy" id="104341"/>
    <lineage>
        <taxon>Eukaryota</taxon>
        <taxon>Fungi</taxon>
        <taxon>Dikarya</taxon>
        <taxon>Basidiomycota</taxon>
        <taxon>Agaricomycotina</taxon>
        <taxon>Agaricomycetes</taxon>
        <taxon>Polyporales</taxon>
        <taxon>Adustoporiaceae</taxon>
        <taxon>Rhodonia</taxon>
    </lineage>
</organism>
<feature type="region of interest" description="Disordered" evidence="1">
    <location>
        <begin position="183"/>
        <end position="208"/>
    </location>
</feature>
<reference evidence="2" key="2">
    <citation type="journal article" name="Front. Microbiol.">
        <title>Degradative Capacity of Two Strains of Rhodonia placenta: From Phenotype to Genotype.</title>
        <authorList>
            <person name="Kolle M."/>
            <person name="Horta M.A.C."/>
            <person name="Nowrousian M."/>
            <person name="Ohm R.A."/>
            <person name="Benz J.P."/>
            <person name="Pilgard A."/>
        </authorList>
    </citation>
    <scope>NUCLEOTIDE SEQUENCE</scope>
    <source>
        <strain evidence="2">FPRL280</strain>
    </source>
</reference>
<name>A0A8H7NW08_9APHY</name>
<evidence type="ECO:0000313" key="3">
    <source>
        <dbReference type="Proteomes" id="UP000639403"/>
    </source>
</evidence>
<proteinExistence type="predicted"/>
<accession>A0A8H7NW08</accession>
<feature type="region of interest" description="Disordered" evidence="1">
    <location>
        <begin position="49"/>
        <end position="68"/>
    </location>
</feature>
<evidence type="ECO:0000256" key="1">
    <source>
        <dbReference type="SAM" id="MobiDB-lite"/>
    </source>
</evidence>
<gene>
    <name evidence="2" type="ORF">IEO21_08683</name>
</gene>